<dbReference type="PANTHER" id="PTHR30294">
    <property type="entry name" value="MEMBRANE COMPONENT OF ABC TRANSPORTER YHHJ-RELATED"/>
    <property type="match status" value="1"/>
</dbReference>
<feature type="transmembrane region" description="Helical" evidence="6">
    <location>
        <begin position="360"/>
        <end position="381"/>
    </location>
</feature>
<dbReference type="OrthoDB" id="9768837at2"/>
<keyword evidence="4 6" id="KW-1133">Transmembrane helix</keyword>
<feature type="transmembrane region" description="Helical" evidence="6">
    <location>
        <begin position="179"/>
        <end position="202"/>
    </location>
</feature>
<dbReference type="SUPFAM" id="SSF53850">
    <property type="entry name" value="Periplasmic binding protein-like II"/>
    <property type="match status" value="1"/>
</dbReference>
<comment type="subcellular location">
    <subcellularLocation>
        <location evidence="1">Cell membrane</location>
        <topology evidence="1">Multi-pass membrane protein</topology>
    </subcellularLocation>
</comment>
<accession>A0A2A2GG77</accession>
<reference evidence="8 9" key="1">
    <citation type="submission" date="2017-08" db="EMBL/GenBank/DDBJ databases">
        <title>Aliifodinibius alkalisoli sp. nov., isolated from saline alkaline soil.</title>
        <authorList>
            <person name="Liu D."/>
            <person name="Zhang G."/>
        </authorList>
    </citation>
    <scope>NUCLEOTIDE SEQUENCE [LARGE SCALE GENOMIC DNA]</scope>
    <source>
        <strain evidence="8 9">WN023</strain>
    </source>
</reference>
<dbReference type="PANTHER" id="PTHR30294:SF29">
    <property type="entry name" value="MULTIDRUG ABC TRANSPORTER PERMEASE YBHS-RELATED"/>
    <property type="match status" value="1"/>
</dbReference>
<dbReference type="InterPro" id="IPR051449">
    <property type="entry name" value="ABC-2_transporter_component"/>
</dbReference>
<feature type="transmembrane region" description="Helical" evidence="6">
    <location>
        <begin position="387"/>
        <end position="408"/>
    </location>
</feature>
<dbReference type="RefSeq" id="WP_095605027.1">
    <property type="nucleotide sequence ID" value="NZ_NSKE01000001.1"/>
</dbReference>
<proteinExistence type="predicted"/>
<dbReference type="EMBL" id="NSKE01000001">
    <property type="protein sequence ID" value="PAU95782.1"/>
    <property type="molecule type" value="Genomic_DNA"/>
</dbReference>
<feature type="transmembrane region" description="Helical" evidence="6">
    <location>
        <begin position="299"/>
        <end position="322"/>
    </location>
</feature>
<keyword evidence="5 6" id="KW-0472">Membrane</keyword>
<dbReference type="Proteomes" id="UP000218831">
    <property type="component" value="Unassembled WGS sequence"/>
</dbReference>
<evidence type="ECO:0000313" key="8">
    <source>
        <dbReference type="EMBL" id="PAU95782.1"/>
    </source>
</evidence>
<keyword evidence="2" id="KW-1003">Cell membrane</keyword>
<dbReference type="InterPro" id="IPR013525">
    <property type="entry name" value="ABC2_TM"/>
</dbReference>
<sequence length="434" mass="47577">MSLRQILLVLKREYVTRIRSKAFILATVLIPLGMIAFVGIVIGISVWDSDTQQTIGIADQTEVLYPRLEEMAPDRYQNLSELTEDSLRTLVQQEEIDGFIVLGESHVEGQEDPEFVSSGSGGLSLQNTLRTDLREVIRNERLKRANVSEDVQEIYASDIALTTTKLTETGKETEDDTGFLTIVGVIMGAIIFGAISGYGGLITRSVIEEKTNRIIEVIASSVKPIELLFGKLAGIGALALTQMTFWVASLLGLAAATGPLAGMFLSEQMSNMPETSQTASAQQGINPEMFSIPTIEPSLIIYFAIFFILGYLIYASIFAAIGSAVDSEADTQQYMFPVMVPIFVAYIIMFQTMNNPDGTLSVVGSLIPLCTPIVMITRIAITDVPFWQIGLSMLLMIGTFIGTMWLSAKIYSVGILSYGKSTNWKELLKWVKQG</sequence>
<evidence type="ECO:0000256" key="2">
    <source>
        <dbReference type="ARBA" id="ARBA00022475"/>
    </source>
</evidence>
<evidence type="ECO:0000256" key="6">
    <source>
        <dbReference type="SAM" id="Phobius"/>
    </source>
</evidence>
<evidence type="ECO:0000256" key="5">
    <source>
        <dbReference type="ARBA" id="ARBA00023136"/>
    </source>
</evidence>
<protein>
    <recommendedName>
        <fullName evidence="7">ABC-2 type transporter transmembrane domain-containing protein</fullName>
    </recommendedName>
</protein>
<evidence type="ECO:0000313" key="9">
    <source>
        <dbReference type="Proteomes" id="UP000218831"/>
    </source>
</evidence>
<feature type="transmembrane region" description="Helical" evidence="6">
    <location>
        <begin position="334"/>
        <end position="353"/>
    </location>
</feature>
<dbReference type="GO" id="GO:0140359">
    <property type="term" value="F:ABC-type transporter activity"/>
    <property type="evidence" value="ECO:0007669"/>
    <property type="project" value="InterPro"/>
</dbReference>
<evidence type="ECO:0000256" key="4">
    <source>
        <dbReference type="ARBA" id="ARBA00022989"/>
    </source>
</evidence>
<gene>
    <name evidence="8" type="ORF">CK503_01600</name>
</gene>
<dbReference type="GO" id="GO:0005886">
    <property type="term" value="C:plasma membrane"/>
    <property type="evidence" value="ECO:0007669"/>
    <property type="project" value="UniProtKB-SubCell"/>
</dbReference>
<organism evidence="8 9">
    <name type="scientific">Fodinibius salipaludis</name>
    <dbReference type="NCBI Taxonomy" id="2032627"/>
    <lineage>
        <taxon>Bacteria</taxon>
        <taxon>Pseudomonadati</taxon>
        <taxon>Balneolota</taxon>
        <taxon>Balneolia</taxon>
        <taxon>Balneolales</taxon>
        <taxon>Balneolaceae</taxon>
        <taxon>Fodinibius</taxon>
    </lineage>
</organism>
<dbReference type="Gene3D" id="3.40.190.10">
    <property type="entry name" value="Periplasmic binding protein-like II"/>
    <property type="match status" value="1"/>
</dbReference>
<feature type="domain" description="ABC-2 type transporter transmembrane" evidence="7">
    <location>
        <begin position="21"/>
        <end position="408"/>
    </location>
</feature>
<evidence type="ECO:0000256" key="1">
    <source>
        <dbReference type="ARBA" id="ARBA00004651"/>
    </source>
</evidence>
<keyword evidence="9" id="KW-1185">Reference proteome</keyword>
<comment type="caution">
    <text evidence="8">The sequence shown here is derived from an EMBL/GenBank/DDBJ whole genome shotgun (WGS) entry which is preliminary data.</text>
</comment>
<keyword evidence="3 6" id="KW-0812">Transmembrane</keyword>
<feature type="transmembrane region" description="Helical" evidence="6">
    <location>
        <begin position="245"/>
        <end position="265"/>
    </location>
</feature>
<feature type="transmembrane region" description="Helical" evidence="6">
    <location>
        <begin position="21"/>
        <end position="47"/>
    </location>
</feature>
<dbReference type="Pfam" id="PF12698">
    <property type="entry name" value="ABC2_membrane_3"/>
    <property type="match status" value="1"/>
</dbReference>
<evidence type="ECO:0000256" key="3">
    <source>
        <dbReference type="ARBA" id="ARBA00022692"/>
    </source>
</evidence>
<evidence type="ECO:0000259" key="7">
    <source>
        <dbReference type="Pfam" id="PF12698"/>
    </source>
</evidence>
<dbReference type="AlphaFoldDB" id="A0A2A2GG77"/>
<name>A0A2A2GG77_9BACT</name>